<dbReference type="InterPro" id="IPR050373">
    <property type="entry name" value="Fibrinogen_C-term_domain"/>
</dbReference>
<dbReference type="InterPro" id="IPR002181">
    <property type="entry name" value="Fibrinogen_a/b/g_C_dom"/>
</dbReference>
<comment type="caution">
    <text evidence="4">The sequence shown here is derived from an EMBL/GenBank/DDBJ whole genome shotgun (WGS) entry which is preliminary data.</text>
</comment>
<name>A0A2B4SJT2_STYPI</name>
<sequence length="241" mass="28058">MGLQSFCLLIVMLSISFTRPAECLPKDCSEVTKSRTGLYRIDPDGKGAIKVFCDMKTDGGGWTVFQRRINDRKDFSRNWTEYKNGFGSLGRRTSFWLGNENLHRLTANRRVSLRVELEAWNHPHKTLTTTYKEFYVGDEASLYQITLSKGKGSAGDALRPHRSMPFSTKDRDNDKSQRNCAERYKGGWWYKSCFYCNLNGEYINREDIGKDPHHFGIVWRKKKLRKETSLKFSEMKLRPPM</sequence>
<dbReference type="Proteomes" id="UP000225706">
    <property type="component" value="Unassembled WGS sequence"/>
</dbReference>
<organism evidence="4 5">
    <name type="scientific">Stylophora pistillata</name>
    <name type="common">Smooth cauliflower coral</name>
    <dbReference type="NCBI Taxonomy" id="50429"/>
    <lineage>
        <taxon>Eukaryota</taxon>
        <taxon>Metazoa</taxon>
        <taxon>Cnidaria</taxon>
        <taxon>Anthozoa</taxon>
        <taxon>Hexacorallia</taxon>
        <taxon>Scleractinia</taxon>
        <taxon>Astrocoeniina</taxon>
        <taxon>Pocilloporidae</taxon>
        <taxon>Stylophora</taxon>
    </lineage>
</organism>
<dbReference type="PROSITE" id="PS51406">
    <property type="entry name" value="FIBRINOGEN_C_2"/>
    <property type="match status" value="1"/>
</dbReference>
<dbReference type="PANTHER" id="PTHR19143:SF459">
    <property type="entry name" value="FIBRINOGEN C-TERMINAL DOMAIN-CONTAINING PROTEIN"/>
    <property type="match status" value="1"/>
</dbReference>
<keyword evidence="5" id="KW-1185">Reference proteome</keyword>
<evidence type="ECO:0000313" key="4">
    <source>
        <dbReference type="EMBL" id="PFX28787.1"/>
    </source>
</evidence>
<dbReference type="OrthoDB" id="7725475at2759"/>
<gene>
    <name evidence="4" type="primary">Tnr</name>
    <name evidence="4" type="ORF">AWC38_SpisGene6522</name>
</gene>
<feature type="compositionally biased region" description="Basic and acidic residues" evidence="1">
    <location>
        <begin position="168"/>
        <end position="177"/>
    </location>
</feature>
<feature type="chain" id="PRO_5012405792" evidence="2">
    <location>
        <begin position="24"/>
        <end position="241"/>
    </location>
</feature>
<feature type="domain" description="Fibrinogen C-terminal" evidence="3">
    <location>
        <begin position="19"/>
        <end position="241"/>
    </location>
</feature>
<protein>
    <submittedName>
        <fullName evidence="4">Tenascin-R</fullName>
    </submittedName>
</protein>
<dbReference type="EMBL" id="LSMT01000077">
    <property type="protein sequence ID" value="PFX28787.1"/>
    <property type="molecule type" value="Genomic_DNA"/>
</dbReference>
<accession>A0A2B4SJT2</accession>
<dbReference type="SUPFAM" id="SSF56496">
    <property type="entry name" value="Fibrinogen C-terminal domain-like"/>
    <property type="match status" value="1"/>
</dbReference>
<dbReference type="SMART" id="SM00186">
    <property type="entry name" value="FBG"/>
    <property type="match status" value="1"/>
</dbReference>
<dbReference type="AlphaFoldDB" id="A0A2B4SJT2"/>
<dbReference type="GO" id="GO:0005615">
    <property type="term" value="C:extracellular space"/>
    <property type="evidence" value="ECO:0007669"/>
    <property type="project" value="TreeGrafter"/>
</dbReference>
<dbReference type="CDD" id="cd00087">
    <property type="entry name" value="FReD"/>
    <property type="match status" value="1"/>
</dbReference>
<feature type="region of interest" description="Disordered" evidence="1">
    <location>
        <begin position="154"/>
        <end position="177"/>
    </location>
</feature>
<dbReference type="Gene3D" id="3.90.215.10">
    <property type="entry name" value="Gamma Fibrinogen, chain A, domain 1"/>
    <property type="match status" value="1"/>
</dbReference>
<feature type="signal peptide" evidence="2">
    <location>
        <begin position="1"/>
        <end position="23"/>
    </location>
</feature>
<dbReference type="STRING" id="50429.A0A2B4SJT2"/>
<dbReference type="InterPro" id="IPR036056">
    <property type="entry name" value="Fibrinogen-like_C"/>
</dbReference>
<dbReference type="InterPro" id="IPR014716">
    <property type="entry name" value="Fibrinogen_a/b/g_C_1"/>
</dbReference>
<evidence type="ECO:0000259" key="3">
    <source>
        <dbReference type="PROSITE" id="PS51406"/>
    </source>
</evidence>
<evidence type="ECO:0000256" key="2">
    <source>
        <dbReference type="SAM" id="SignalP"/>
    </source>
</evidence>
<dbReference type="PANTHER" id="PTHR19143">
    <property type="entry name" value="FIBRINOGEN/TENASCIN/ANGIOPOEITIN"/>
    <property type="match status" value="1"/>
</dbReference>
<evidence type="ECO:0000313" key="5">
    <source>
        <dbReference type="Proteomes" id="UP000225706"/>
    </source>
</evidence>
<proteinExistence type="predicted"/>
<dbReference type="NCBIfam" id="NF040941">
    <property type="entry name" value="GGGWT_bact"/>
    <property type="match status" value="1"/>
</dbReference>
<dbReference type="Pfam" id="PF00147">
    <property type="entry name" value="Fibrinogen_C"/>
    <property type="match status" value="1"/>
</dbReference>
<keyword evidence="2" id="KW-0732">Signal</keyword>
<reference evidence="5" key="1">
    <citation type="journal article" date="2017" name="bioRxiv">
        <title>Comparative analysis of the genomes of Stylophora pistillata and Acropora digitifera provides evidence for extensive differences between species of corals.</title>
        <authorList>
            <person name="Voolstra C.R."/>
            <person name="Li Y."/>
            <person name="Liew Y.J."/>
            <person name="Baumgarten S."/>
            <person name="Zoccola D."/>
            <person name="Flot J.-F."/>
            <person name="Tambutte S."/>
            <person name="Allemand D."/>
            <person name="Aranda M."/>
        </authorList>
    </citation>
    <scope>NUCLEOTIDE SEQUENCE [LARGE SCALE GENOMIC DNA]</scope>
</reference>
<evidence type="ECO:0000256" key="1">
    <source>
        <dbReference type="SAM" id="MobiDB-lite"/>
    </source>
</evidence>